<comment type="caution">
    <text evidence="1">The sequence shown here is derived from an EMBL/GenBank/DDBJ whole genome shotgun (WGS) entry which is preliminary data.</text>
</comment>
<sequence>MLEETKNMAYMSPPTLVESRNKFFSAILEVIRQGMQDEGLLEHAEGFEVIPSSKDAIQHLDDDWNVVTVEEAAGYKKGKKKRAAK</sequence>
<keyword evidence="2" id="KW-1185">Reference proteome</keyword>
<dbReference type="RefSeq" id="XP_062764799.1">
    <property type="nucleotide sequence ID" value="XM_062906030.1"/>
</dbReference>
<reference evidence="1 2" key="1">
    <citation type="journal article" date="2023" name="bioRxiv">
        <title>High-quality genome assemblies of four members of thePodospora anserinaspecies complex.</title>
        <authorList>
            <person name="Ament-Velasquez S.L."/>
            <person name="Vogan A.A."/>
            <person name="Wallerman O."/>
            <person name="Hartmann F."/>
            <person name="Gautier V."/>
            <person name="Silar P."/>
            <person name="Giraud T."/>
            <person name="Johannesson H."/>
        </authorList>
    </citation>
    <scope>NUCLEOTIDE SEQUENCE [LARGE SCALE GENOMIC DNA]</scope>
    <source>
        <strain evidence="1 2">CBS 411.78</strain>
    </source>
</reference>
<protein>
    <submittedName>
        <fullName evidence="1">Uncharacterized protein</fullName>
    </submittedName>
</protein>
<accession>A0ABR0H9U0</accession>
<gene>
    <name evidence="1" type="ORF">QC763_0074860</name>
</gene>
<organism evidence="1 2">
    <name type="scientific">Podospora pseudopauciseta</name>
    <dbReference type="NCBI Taxonomy" id="2093780"/>
    <lineage>
        <taxon>Eukaryota</taxon>
        <taxon>Fungi</taxon>
        <taxon>Dikarya</taxon>
        <taxon>Ascomycota</taxon>
        <taxon>Pezizomycotina</taxon>
        <taxon>Sordariomycetes</taxon>
        <taxon>Sordariomycetidae</taxon>
        <taxon>Sordariales</taxon>
        <taxon>Podosporaceae</taxon>
        <taxon>Podospora</taxon>
    </lineage>
</organism>
<dbReference type="Proteomes" id="UP001326199">
    <property type="component" value="Unassembled WGS sequence"/>
</dbReference>
<name>A0ABR0H9U0_9PEZI</name>
<dbReference type="EMBL" id="JAFFHB010000006">
    <property type="protein sequence ID" value="KAK4664833.1"/>
    <property type="molecule type" value="Genomic_DNA"/>
</dbReference>
<dbReference type="GeneID" id="87926169"/>
<evidence type="ECO:0000313" key="1">
    <source>
        <dbReference type="EMBL" id="KAK4664833.1"/>
    </source>
</evidence>
<proteinExistence type="predicted"/>
<evidence type="ECO:0000313" key="2">
    <source>
        <dbReference type="Proteomes" id="UP001326199"/>
    </source>
</evidence>